<organism evidence="2 3">
    <name type="scientific">Sporormia fimetaria CBS 119925</name>
    <dbReference type="NCBI Taxonomy" id="1340428"/>
    <lineage>
        <taxon>Eukaryota</taxon>
        <taxon>Fungi</taxon>
        <taxon>Dikarya</taxon>
        <taxon>Ascomycota</taxon>
        <taxon>Pezizomycotina</taxon>
        <taxon>Dothideomycetes</taxon>
        <taxon>Pleosporomycetidae</taxon>
        <taxon>Pleosporales</taxon>
        <taxon>Sporormiaceae</taxon>
        <taxon>Sporormia</taxon>
    </lineage>
</organism>
<accession>A0A6A6V1A7</accession>
<feature type="compositionally biased region" description="Low complexity" evidence="1">
    <location>
        <begin position="74"/>
        <end position="101"/>
    </location>
</feature>
<feature type="compositionally biased region" description="Polar residues" evidence="1">
    <location>
        <begin position="1"/>
        <end position="11"/>
    </location>
</feature>
<evidence type="ECO:0000313" key="2">
    <source>
        <dbReference type="EMBL" id="KAF2743101.1"/>
    </source>
</evidence>
<gene>
    <name evidence="2" type="ORF">M011DRAFT_497106</name>
</gene>
<sequence length="174" mass="18892">MSFLRSTTMFRASTVRPALTAARRAPVQTRWVQGYGDGKGNPASEHPEKQGKNPSENLEHPGPPPPKVAQQGKGPSPDEQDSSSSQKSESKPSSSSGGKDSTQSKDSKYGGKGPQPKILNENPPAEMDESVREHNKEMENRAERAHEQVSNEDAKKDKVSKGFWAGQGGRDRDP</sequence>
<name>A0A6A6V1A7_9PLEO</name>
<dbReference type="Proteomes" id="UP000799440">
    <property type="component" value="Unassembled WGS sequence"/>
</dbReference>
<dbReference type="OrthoDB" id="5334244at2759"/>
<dbReference type="EMBL" id="MU006600">
    <property type="protein sequence ID" value="KAF2743101.1"/>
    <property type="molecule type" value="Genomic_DNA"/>
</dbReference>
<evidence type="ECO:0000313" key="3">
    <source>
        <dbReference type="Proteomes" id="UP000799440"/>
    </source>
</evidence>
<feature type="compositionally biased region" description="Basic and acidic residues" evidence="1">
    <location>
        <begin position="129"/>
        <end position="160"/>
    </location>
</feature>
<feature type="region of interest" description="Disordered" evidence="1">
    <location>
        <begin position="1"/>
        <end position="174"/>
    </location>
</feature>
<dbReference type="AlphaFoldDB" id="A0A6A6V1A7"/>
<reference evidence="2" key="1">
    <citation type="journal article" date="2020" name="Stud. Mycol.">
        <title>101 Dothideomycetes genomes: a test case for predicting lifestyles and emergence of pathogens.</title>
        <authorList>
            <person name="Haridas S."/>
            <person name="Albert R."/>
            <person name="Binder M."/>
            <person name="Bloem J."/>
            <person name="Labutti K."/>
            <person name="Salamov A."/>
            <person name="Andreopoulos B."/>
            <person name="Baker S."/>
            <person name="Barry K."/>
            <person name="Bills G."/>
            <person name="Bluhm B."/>
            <person name="Cannon C."/>
            <person name="Castanera R."/>
            <person name="Culley D."/>
            <person name="Daum C."/>
            <person name="Ezra D."/>
            <person name="Gonzalez J."/>
            <person name="Henrissat B."/>
            <person name="Kuo A."/>
            <person name="Liang C."/>
            <person name="Lipzen A."/>
            <person name="Lutzoni F."/>
            <person name="Magnuson J."/>
            <person name="Mondo S."/>
            <person name="Nolan M."/>
            <person name="Ohm R."/>
            <person name="Pangilinan J."/>
            <person name="Park H.-J."/>
            <person name="Ramirez L."/>
            <person name="Alfaro M."/>
            <person name="Sun H."/>
            <person name="Tritt A."/>
            <person name="Yoshinaga Y."/>
            <person name="Zwiers L.-H."/>
            <person name="Turgeon B."/>
            <person name="Goodwin S."/>
            <person name="Spatafora J."/>
            <person name="Crous P."/>
            <person name="Grigoriev I."/>
        </authorList>
    </citation>
    <scope>NUCLEOTIDE SEQUENCE</scope>
    <source>
        <strain evidence="2">CBS 119925</strain>
    </source>
</reference>
<proteinExistence type="predicted"/>
<evidence type="ECO:0000256" key="1">
    <source>
        <dbReference type="SAM" id="MobiDB-lite"/>
    </source>
</evidence>
<keyword evidence="3" id="KW-1185">Reference proteome</keyword>
<protein>
    <submittedName>
        <fullName evidence="2">Uncharacterized protein</fullName>
    </submittedName>
</protein>